<dbReference type="Proteomes" id="UP001185012">
    <property type="component" value="Unassembled WGS sequence"/>
</dbReference>
<protein>
    <recommendedName>
        <fullName evidence="2">DnaJ homologue subfamily C member 28 conserved domain-containing protein</fullName>
    </recommendedName>
</protein>
<feature type="domain" description="DnaJ homologue subfamily C member 28 conserved" evidence="2">
    <location>
        <begin position="23"/>
        <end position="84"/>
    </location>
</feature>
<dbReference type="PANTHER" id="PTHR39158:SF1">
    <property type="entry name" value="DNAJ HOMOLOG SUBFAMILY C MEMBER 28"/>
    <property type="match status" value="1"/>
</dbReference>
<dbReference type="InterPro" id="IPR018961">
    <property type="entry name" value="DnaJ_homolog_subfam-C_membr-28"/>
</dbReference>
<evidence type="ECO:0000259" key="2">
    <source>
        <dbReference type="Pfam" id="PF09350"/>
    </source>
</evidence>
<gene>
    <name evidence="3" type="ORF">JOE21_002278</name>
</gene>
<sequence length="139" mass="16350">MIPITRRKNDRENTFPPAGHGDWLDQIVKEHEQKGGFDHLSGKGKPLSKKTLEEEAFHHILKNAHYLPPWLELRHQIKNQIQELLSNLDKKAAPEKRDREQVEEVNRMIQKYNQLCPHPSMQRGLVTIDNLNQAVHQWE</sequence>
<reference evidence="3 4" key="1">
    <citation type="submission" date="2023-07" db="EMBL/GenBank/DDBJ databases">
        <title>Genomic Encyclopedia of Type Strains, Phase IV (KMG-IV): sequencing the most valuable type-strain genomes for metagenomic binning, comparative biology and taxonomic classification.</title>
        <authorList>
            <person name="Goeker M."/>
        </authorList>
    </citation>
    <scope>NUCLEOTIDE SEQUENCE [LARGE SCALE GENOMIC DNA]</scope>
    <source>
        <strain evidence="3 4">DSM 45903</strain>
    </source>
</reference>
<evidence type="ECO:0000256" key="1">
    <source>
        <dbReference type="SAM" id="MobiDB-lite"/>
    </source>
</evidence>
<accession>A0ABU1INB5</accession>
<dbReference type="InterPro" id="IPR052573">
    <property type="entry name" value="DnaJ_C_subfamily_28"/>
</dbReference>
<name>A0ABU1INB5_9BACL</name>
<evidence type="ECO:0000313" key="3">
    <source>
        <dbReference type="EMBL" id="MDR6226272.1"/>
    </source>
</evidence>
<dbReference type="RefSeq" id="WP_309865907.1">
    <property type="nucleotide sequence ID" value="NZ_JAVDQG010000004.1"/>
</dbReference>
<dbReference type="Pfam" id="PF09350">
    <property type="entry name" value="DJC28_CD"/>
    <property type="match status" value="1"/>
</dbReference>
<keyword evidence="4" id="KW-1185">Reference proteome</keyword>
<comment type="caution">
    <text evidence="3">The sequence shown here is derived from an EMBL/GenBank/DDBJ whole genome shotgun (WGS) entry which is preliminary data.</text>
</comment>
<organism evidence="3 4">
    <name type="scientific">Desmospora profundinema</name>
    <dbReference type="NCBI Taxonomy" id="1571184"/>
    <lineage>
        <taxon>Bacteria</taxon>
        <taxon>Bacillati</taxon>
        <taxon>Bacillota</taxon>
        <taxon>Bacilli</taxon>
        <taxon>Bacillales</taxon>
        <taxon>Thermoactinomycetaceae</taxon>
        <taxon>Desmospora</taxon>
    </lineage>
</organism>
<evidence type="ECO:0000313" key="4">
    <source>
        <dbReference type="Proteomes" id="UP001185012"/>
    </source>
</evidence>
<feature type="region of interest" description="Disordered" evidence="1">
    <location>
        <begin position="1"/>
        <end position="20"/>
    </location>
</feature>
<dbReference type="PANTHER" id="PTHR39158">
    <property type="entry name" value="OS08G0560600 PROTEIN"/>
    <property type="match status" value="1"/>
</dbReference>
<proteinExistence type="predicted"/>
<dbReference type="EMBL" id="JAVDQG010000004">
    <property type="protein sequence ID" value="MDR6226272.1"/>
    <property type="molecule type" value="Genomic_DNA"/>
</dbReference>